<evidence type="ECO:0000313" key="9">
    <source>
        <dbReference type="Proteomes" id="UP001156666"/>
    </source>
</evidence>
<dbReference type="PANTHER" id="PTHR10632:SF2">
    <property type="entry name" value="SULFIDE:QUINONE OXIDOREDUCTASE, MITOCHONDRIAL"/>
    <property type="match status" value="1"/>
</dbReference>
<comment type="caution">
    <text evidence="8">The sequence shown here is derived from an EMBL/GenBank/DDBJ whole genome shotgun (WGS) entry which is preliminary data.</text>
</comment>
<evidence type="ECO:0000256" key="3">
    <source>
        <dbReference type="ARBA" id="ARBA00022719"/>
    </source>
</evidence>
<keyword evidence="4" id="KW-0274">FAD</keyword>
<gene>
    <name evidence="8" type="ORF">GCM10007940_23000</name>
</gene>
<keyword evidence="9" id="KW-1185">Reference proteome</keyword>
<keyword evidence="3" id="KW-0874">Quinone</keyword>
<dbReference type="PANTHER" id="PTHR10632">
    <property type="entry name" value="SULFIDE:QUINONE OXIDOREDUCTASE"/>
    <property type="match status" value="1"/>
</dbReference>
<dbReference type="AlphaFoldDB" id="A0AA37WG51"/>
<keyword evidence="6" id="KW-0560">Oxidoreductase</keyword>
<evidence type="ECO:0000256" key="1">
    <source>
        <dbReference type="ARBA" id="ARBA00001974"/>
    </source>
</evidence>
<dbReference type="InterPro" id="IPR036188">
    <property type="entry name" value="FAD/NAD-bd_sf"/>
</dbReference>
<dbReference type="SUPFAM" id="SSF51905">
    <property type="entry name" value="FAD/NAD(P)-binding domain"/>
    <property type="match status" value="2"/>
</dbReference>
<dbReference type="InterPro" id="IPR023753">
    <property type="entry name" value="FAD/NAD-binding_dom"/>
</dbReference>
<dbReference type="GO" id="GO:0070224">
    <property type="term" value="F:sulfide:quinone oxidoreductase activity"/>
    <property type="evidence" value="ECO:0007669"/>
    <property type="project" value="TreeGrafter"/>
</dbReference>
<feature type="domain" description="FAD/NAD(P)-binding" evidence="7">
    <location>
        <begin position="5"/>
        <end position="123"/>
    </location>
</feature>
<protein>
    <submittedName>
        <fullName evidence="8">Pyridine nucleotide-disulfide oxidoreductase</fullName>
    </submittedName>
</protein>
<evidence type="ECO:0000256" key="6">
    <source>
        <dbReference type="ARBA" id="ARBA00023002"/>
    </source>
</evidence>
<organism evidence="8 9">
    <name type="scientific">Portibacter lacus</name>
    <dbReference type="NCBI Taxonomy" id="1099794"/>
    <lineage>
        <taxon>Bacteria</taxon>
        <taxon>Pseudomonadati</taxon>
        <taxon>Bacteroidota</taxon>
        <taxon>Saprospiria</taxon>
        <taxon>Saprospirales</taxon>
        <taxon>Haliscomenobacteraceae</taxon>
        <taxon>Portibacter</taxon>
    </lineage>
</organism>
<evidence type="ECO:0000256" key="4">
    <source>
        <dbReference type="ARBA" id="ARBA00022827"/>
    </source>
</evidence>
<evidence type="ECO:0000256" key="5">
    <source>
        <dbReference type="ARBA" id="ARBA00022946"/>
    </source>
</evidence>
<comment type="cofactor">
    <cofactor evidence="1">
        <name>FAD</name>
        <dbReference type="ChEBI" id="CHEBI:57692"/>
    </cofactor>
</comment>
<dbReference type="RefSeq" id="WP_235291354.1">
    <property type="nucleotide sequence ID" value="NZ_BSOH01000014.1"/>
</dbReference>
<dbReference type="Proteomes" id="UP001156666">
    <property type="component" value="Unassembled WGS sequence"/>
</dbReference>
<dbReference type="GO" id="GO:0048038">
    <property type="term" value="F:quinone binding"/>
    <property type="evidence" value="ECO:0007669"/>
    <property type="project" value="UniProtKB-KW"/>
</dbReference>
<proteinExistence type="predicted"/>
<accession>A0AA37WG51</accession>
<evidence type="ECO:0000313" key="8">
    <source>
        <dbReference type="EMBL" id="GLR17685.1"/>
    </source>
</evidence>
<dbReference type="FunFam" id="3.50.50.60:FF:000034">
    <property type="entry name" value="sulfide:quinone oxidoreductase, mitochondrial"/>
    <property type="match status" value="1"/>
</dbReference>
<evidence type="ECO:0000256" key="2">
    <source>
        <dbReference type="ARBA" id="ARBA00022630"/>
    </source>
</evidence>
<reference evidence="8" key="2">
    <citation type="submission" date="2023-01" db="EMBL/GenBank/DDBJ databases">
        <title>Draft genome sequence of Portibacter lacus strain NBRC 108769.</title>
        <authorList>
            <person name="Sun Q."/>
            <person name="Mori K."/>
        </authorList>
    </citation>
    <scope>NUCLEOTIDE SEQUENCE</scope>
    <source>
        <strain evidence="8">NBRC 108769</strain>
    </source>
</reference>
<dbReference type="GO" id="GO:0070221">
    <property type="term" value="P:sulfide oxidation, using sulfide:quinone oxidoreductase"/>
    <property type="evidence" value="ECO:0007669"/>
    <property type="project" value="TreeGrafter"/>
</dbReference>
<evidence type="ECO:0000259" key="7">
    <source>
        <dbReference type="Pfam" id="PF07992"/>
    </source>
</evidence>
<dbReference type="InterPro" id="IPR015904">
    <property type="entry name" value="Sulphide_quinone_reductase"/>
</dbReference>
<reference evidence="8" key="1">
    <citation type="journal article" date="2014" name="Int. J. Syst. Evol. Microbiol.">
        <title>Complete genome sequence of Corynebacterium casei LMG S-19264T (=DSM 44701T), isolated from a smear-ripened cheese.</title>
        <authorList>
            <consortium name="US DOE Joint Genome Institute (JGI-PGF)"/>
            <person name="Walter F."/>
            <person name="Albersmeier A."/>
            <person name="Kalinowski J."/>
            <person name="Ruckert C."/>
        </authorList>
    </citation>
    <scope>NUCLEOTIDE SEQUENCE</scope>
    <source>
        <strain evidence="8">NBRC 108769</strain>
    </source>
</reference>
<dbReference type="Gene3D" id="3.50.50.60">
    <property type="entry name" value="FAD/NAD(P)-binding domain"/>
    <property type="match status" value="2"/>
</dbReference>
<name>A0AA37WG51_9BACT</name>
<dbReference type="GO" id="GO:0071949">
    <property type="term" value="F:FAD binding"/>
    <property type="evidence" value="ECO:0007669"/>
    <property type="project" value="TreeGrafter"/>
</dbReference>
<dbReference type="Pfam" id="PF07992">
    <property type="entry name" value="Pyr_redox_2"/>
    <property type="match status" value="1"/>
</dbReference>
<sequence length="397" mass="44134">MEKHQIVVVGAGSAGLTVAAMLKNHNSSLDICIIDKSEKHYYQPLWTLVGAGVFPKEETERNQADYIPDGATWIKDHVASFDPDHNSLTTQGGKKIAYEYLVVTAGIQINWDAIPGLKESVGKPGTGIVSNYSYDTVESTWDTIKALKSGTAIFTHPSTPIKCGGAPMKIMFLAEDHWKKEGVANNINIKFVKGGPGIFAVKKYADELTKIADRKNIERIWMTDLISIDSSNKKATFKHMETGEEFTTDYDMMHVTPPMSSPDFIKNSPLAAESGWVDVNKDTTQHNRYKNVFSLGDNSSLPTSKTGAAIRKQAPVTVKNLLALIAGENLNEKYDGYTSCPLITGYGSLILAEFDYDKNPQESFPFDQSKERYSMYALKAYGLPRMYWHGMLRGREF</sequence>
<keyword evidence="2" id="KW-0285">Flavoprotein</keyword>
<keyword evidence="5" id="KW-0809">Transit peptide</keyword>
<dbReference type="EMBL" id="BSOH01000014">
    <property type="protein sequence ID" value="GLR17685.1"/>
    <property type="molecule type" value="Genomic_DNA"/>
</dbReference>